<sequence length="49" mass="6076">MFRFGVLYQTVAESVLIQFTRMQLAQRRLLDLWLHRRRIGIRRCIDDRK</sequence>
<proteinExistence type="predicted"/>
<protein>
    <submittedName>
        <fullName evidence="1">Uncharacterized protein</fullName>
    </submittedName>
</protein>
<dbReference type="EMBL" id="JAUSTP010000003">
    <property type="protein sequence ID" value="MDQ0189009.1"/>
    <property type="molecule type" value="Genomic_DNA"/>
</dbReference>
<accession>A0ABT9XFD6</accession>
<dbReference type="Proteomes" id="UP001232973">
    <property type="component" value="Unassembled WGS sequence"/>
</dbReference>
<comment type="caution">
    <text evidence="1">The sequence shown here is derived from an EMBL/GenBank/DDBJ whole genome shotgun (WGS) entry which is preliminary data.</text>
</comment>
<gene>
    <name evidence="1" type="ORF">J2S03_000823</name>
</gene>
<organism evidence="1 2">
    <name type="scientific">Alicyclobacillus cycloheptanicus</name>
    <dbReference type="NCBI Taxonomy" id="1457"/>
    <lineage>
        <taxon>Bacteria</taxon>
        <taxon>Bacillati</taxon>
        <taxon>Bacillota</taxon>
        <taxon>Bacilli</taxon>
        <taxon>Bacillales</taxon>
        <taxon>Alicyclobacillaceae</taxon>
        <taxon>Alicyclobacillus</taxon>
    </lineage>
</organism>
<evidence type="ECO:0000313" key="2">
    <source>
        <dbReference type="Proteomes" id="UP001232973"/>
    </source>
</evidence>
<evidence type="ECO:0000313" key="1">
    <source>
        <dbReference type="EMBL" id="MDQ0189009.1"/>
    </source>
</evidence>
<name>A0ABT9XFD6_9BACL</name>
<reference evidence="1 2" key="1">
    <citation type="submission" date="2023-07" db="EMBL/GenBank/DDBJ databases">
        <title>Genomic Encyclopedia of Type Strains, Phase IV (KMG-IV): sequencing the most valuable type-strain genomes for metagenomic binning, comparative biology and taxonomic classification.</title>
        <authorList>
            <person name="Goeker M."/>
        </authorList>
    </citation>
    <scope>NUCLEOTIDE SEQUENCE [LARGE SCALE GENOMIC DNA]</scope>
    <source>
        <strain evidence="1 2">DSM 4006</strain>
    </source>
</reference>
<keyword evidence="2" id="KW-1185">Reference proteome</keyword>